<evidence type="ECO:0000313" key="2">
    <source>
        <dbReference type="EMBL" id="MFC3764621.1"/>
    </source>
</evidence>
<feature type="transmembrane region" description="Helical" evidence="1">
    <location>
        <begin position="393"/>
        <end position="416"/>
    </location>
</feature>
<keyword evidence="3" id="KW-1185">Reference proteome</keyword>
<protein>
    <submittedName>
        <fullName evidence="2">ABC transporter permease</fullName>
    </submittedName>
</protein>
<evidence type="ECO:0000256" key="1">
    <source>
        <dbReference type="SAM" id="Phobius"/>
    </source>
</evidence>
<feature type="transmembrane region" description="Helical" evidence="1">
    <location>
        <begin position="187"/>
        <end position="210"/>
    </location>
</feature>
<proteinExistence type="predicted"/>
<feature type="transmembrane region" description="Helical" evidence="1">
    <location>
        <begin position="341"/>
        <end position="360"/>
    </location>
</feature>
<keyword evidence="1" id="KW-1133">Transmembrane helix</keyword>
<dbReference type="Proteomes" id="UP001595699">
    <property type="component" value="Unassembled WGS sequence"/>
</dbReference>
<dbReference type="RefSeq" id="WP_205116322.1">
    <property type="nucleotide sequence ID" value="NZ_JAFBCM010000001.1"/>
</dbReference>
<accession>A0ABV7YH02</accession>
<feature type="transmembrane region" description="Helical" evidence="1">
    <location>
        <begin position="428"/>
        <end position="453"/>
    </location>
</feature>
<feature type="transmembrane region" description="Helical" evidence="1">
    <location>
        <begin position="230"/>
        <end position="248"/>
    </location>
</feature>
<feature type="transmembrane region" description="Helical" evidence="1">
    <location>
        <begin position="118"/>
        <end position="148"/>
    </location>
</feature>
<comment type="caution">
    <text evidence="2">The sequence shown here is derived from an EMBL/GenBank/DDBJ whole genome shotgun (WGS) entry which is preliminary data.</text>
</comment>
<reference evidence="3" key="1">
    <citation type="journal article" date="2019" name="Int. J. Syst. Evol. Microbiol.">
        <title>The Global Catalogue of Microorganisms (GCM) 10K type strain sequencing project: providing services to taxonomists for standard genome sequencing and annotation.</title>
        <authorList>
            <consortium name="The Broad Institute Genomics Platform"/>
            <consortium name="The Broad Institute Genome Sequencing Center for Infectious Disease"/>
            <person name="Wu L."/>
            <person name="Ma J."/>
        </authorList>
    </citation>
    <scope>NUCLEOTIDE SEQUENCE [LARGE SCALE GENOMIC DNA]</scope>
    <source>
        <strain evidence="3">CGMCC 4.7241</strain>
    </source>
</reference>
<name>A0ABV7YH02_9ACTN</name>
<dbReference type="EMBL" id="JBHRZH010000030">
    <property type="protein sequence ID" value="MFC3764621.1"/>
    <property type="molecule type" value="Genomic_DNA"/>
</dbReference>
<feature type="transmembrane region" description="Helical" evidence="1">
    <location>
        <begin position="460"/>
        <end position="479"/>
    </location>
</feature>
<keyword evidence="1" id="KW-0472">Membrane</keyword>
<feature type="transmembrane region" description="Helical" evidence="1">
    <location>
        <begin position="288"/>
        <end position="310"/>
    </location>
</feature>
<feature type="transmembrane region" description="Helical" evidence="1">
    <location>
        <begin position="80"/>
        <end position="97"/>
    </location>
</feature>
<evidence type="ECO:0000313" key="3">
    <source>
        <dbReference type="Proteomes" id="UP001595699"/>
    </source>
</evidence>
<organism evidence="2 3">
    <name type="scientific">Tenggerimyces flavus</name>
    <dbReference type="NCBI Taxonomy" id="1708749"/>
    <lineage>
        <taxon>Bacteria</taxon>
        <taxon>Bacillati</taxon>
        <taxon>Actinomycetota</taxon>
        <taxon>Actinomycetes</taxon>
        <taxon>Propionibacteriales</taxon>
        <taxon>Nocardioidaceae</taxon>
        <taxon>Tenggerimyces</taxon>
    </lineage>
</organism>
<feature type="transmembrane region" description="Helical" evidence="1">
    <location>
        <begin position="154"/>
        <end position="175"/>
    </location>
</feature>
<gene>
    <name evidence="2" type="ORF">ACFOUW_27535</name>
</gene>
<sequence>MTARLMRLALRRERTIAPWWLLLLVTGALSMIAYIKRNMGTPELLNTYVEMINHNSFFRALGGAYVIADPDYMAAWRSGGLLYLSIALAAILTVVRHTRADEDTGRIELLRAGAVGRYAPLTAALIVGGGISLLGGALTTLTVIASGLDPAGSVAYGAAIAAAGLVFGAIAAVTVQLARSARAARGIAFLVLATAYVLRYAGDASGQYWMKYISPIGWSHLVNPYNANRWWVLAVPIVVTAVLTYVAYRLLDRRDLGEGLIPESQGPAEAPSLRGPVRLSWRLHRGLLAKWAFGIAAFGVAAGGASTLAYQLANTPSPSVQALLESFSVESTGTTADVINAGMWSLVLIFGYAIALYPVLMVQRLRGEETSGRAEAVQGTTITRLRWAFGHLVVTWLGTAALLAIAGIVFGAAFAALVTHSPADILRILGGMLGLIPATWVVGAVCMLAYGLLPRLSIGISWAVWVFVVLSGRVVGPLYNNWAGSPFEPFHYVSNTVAGGSFQVAPELGMVVLAALLAAGGLAALRRRDFG</sequence>
<feature type="transmembrane region" description="Helical" evidence="1">
    <location>
        <begin position="16"/>
        <end position="35"/>
    </location>
</feature>
<feature type="transmembrane region" description="Helical" evidence="1">
    <location>
        <begin position="508"/>
        <end position="525"/>
    </location>
</feature>
<keyword evidence="1" id="KW-0812">Transmembrane</keyword>